<keyword evidence="1" id="KW-0472">Membrane</keyword>
<dbReference type="Proteomes" id="UP000190102">
    <property type="component" value="Unassembled WGS sequence"/>
</dbReference>
<name>A0A1T4RU53_9BACT</name>
<keyword evidence="1" id="KW-1133">Transmembrane helix</keyword>
<evidence type="ECO:0000256" key="1">
    <source>
        <dbReference type="SAM" id="Phobius"/>
    </source>
</evidence>
<accession>A0A1T4RU53</accession>
<organism evidence="2 3">
    <name type="scientific">Trichlorobacter thiogenes</name>
    <dbReference type="NCBI Taxonomy" id="115783"/>
    <lineage>
        <taxon>Bacteria</taxon>
        <taxon>Pseudomonadati</taxon>
        <taxon>Thermodesulfobacteriota</taxon>
        <taxon>Desulfuromonadia</taxon>
        <taxon>Geobacterales</taxon>
        <taxon>Geobacteraceae</taxon>
        <taxon>Trichlorobacter</taxon>
    </lineage>
</organism>
<proteinExistence type="predicted"/>
<dbReference type="EMBL" id="FUWR01000024">
    <property type="protein sequence ID" value="SKA19131.1"/>
    <property type="molecule type" value="Genomic_DNA"/>
</dbReference>
<evidence type="ECO:0000313" key="2">
    <source>
        <dbReference type="EMBL" id="SKA19131.1"/>
    </source>
</evidence>
<gene>
    <name evidence="2" type="ORF">SAMN02745119_03064</name>
</gene>
<keyword evidence="1" id="KW-0812">Transmembrane</keyword>
<dbReference type="AlphaFoldDB" id="A0A1T4RU53"/>
<reference evidence="3" key="1">
    <citation type="submission" date="2017-02" db="EMBL/GenBank/DDBJ databases">
        <authorList>
            <person name="Varghese N."/>
            <person name="Submissions S."/>
        </authorList>
    </citation>
    <scope>NUCLEOTIDE SEQUENCE [LARGE SCALE GENOMIC DNA]</scope>
    <source>
        <strain evidence="3">ATCC BAA-34</strain>
    </source>
</reference>
<feature type="transmembrane region" description="Helical" evidence="1">
    <location>
        <begin position="96"/>
        <end position="117"/>
    </location>
</feature>
<dbReference type="RefSeq" id="WP_078791287.1">
    <property type="nucleotide sequence ID" value="NZ_FUWR01000024.1"/>
</dbReference>
<keyword evidence="3" id="KW-1185">Reference proteome</keyword>
<sequence>MDYVCPACKSENIQRLSVIYEAGLSEINTTSSTSGIGGSCGSFGGGVASTSTTGISQTAASQRATPPEKQSYLKPLLAIYILHIVAQVFGPKFWGGHLFTYAWMAVSVLWVCFAFQYNKKTWPPLKAAWDDSYMCNRCNKIFVLIPTAT</sequence>
<evidence type="ECO:0000313" key="3">
    <source>
        <dbReference type="Proteomes" id="UP000190102"/>
    </source>
</evidence>
<dbReference type="STRING" id="115783.SAMN02745119_03064"/>
<dbReference type="OrthoDB" id="495279at2"/>
<protein>
    <submittedName>
        <fullName evidence="2">Uncharacterized protein</fullName>
    </submittedName>
</protein>
<feature type="transmembrane region" description="Helical" evidence="1">
    <location>
        <begin position="72"/>
        <end position="90"/>
    </location>
</feature>